<reference evidence="1" key="1">
    <citation type="journal article" date="2019" name="Sci. Rep.">
        <title>Draft genome of Tanacetum cinerariifolium, the natural source of mosquito coil.</title>
        <authorList>
            <person name="Yamashiro T."/>
            <person name="Shiraishi A."/>
            <person name="Satake H."/>
            <person name="Nakayama K."/>
        </authorList>
    </citation>
    <scope>NUCLEOTIDE SEQUENCE</scope>
</reference>
<dbReference type="AlphaFoldDB" id="A0A699KI02"/>
<gene>
    <name evidence="1" type="ORF">Tci_667531</name>
</gene>
<sequence length="454" mass="49133">MTSATTITPTIDPAAIAKKRHVGSLVFGGDSLSAGGSHPLSGGFLIVPNVTSRFCMDDASVYREMVDEFPKFFASICGMKHDQLFTEFNVGVARQVSLSAEEAEATKTVHLCDEAQALREHNATLEKEKNELGVKVTDLADSVKVREKEFANLVAVFTSVKLQNNSLADQVHKLEVSAVGLQEKVTVFKDYMIQLEKFQDEKLEEVNEKFDKLCADFVEMALHLKEKFYPHLLTTISGHRCLLTHNMELDIVKCLNSTENMSVLGASISKAVEKGMLEGLSAGIIHGAKGIKLADVAAHNPSAKADYLTALQRLQNPHVNQLTVPIHHSSDQRVISAFALSLSLDVSHSRVRRIKENIANHVSALRGVFVPLSEPLSVAALEGTEGTSGSAHNTTTALSVTFVFASTILPNSTDDYEVAHADCQKGAGVGGEAVADENIDPFPDVSNAELNILE</sequence>
<dbReference type="EMBL" id="BKCJ010521552">
    <property type="protein sequence ID" value="GFA95559.1"/>
    <property type="molecule type" value="Genomic_DNA"/>
</dbReference>
<proteinExistence type="predicted"/>
<protein>
    <recommendedName>
        <fullName evidence="2">Transposase (Putative), gypsy type</fullName>
    </recommendedName>
</protein>
<accession>A0A699KI02</accession>
<comment type="caution">
    <text evidence="1">The sequence shown here is derived from an EMBL/GenBank/DDBJ whole genome shotgun (WGS) entry which is preliminary data.</text>
</comment>
<evidence type="ECO:0000313" key="1">
    <source>
        <dbReference type="EMBL" id="GFA95559.1"/>
    </source>
</evidence>
<evidence type="ECO:0008006" key="2">
    <source>
        <dbReference type="Google" id="ProtNLM"/>
    </source>
</evidence>
<name>A0A699KI02_TANCI</name>
<organism evidence="1">
    <name type="scientific">Tanacetum cinerariifolium</name>
    <name type="common">Dalmatian daisy</name>
    <name type="synonym">Chrysanthemum cinerariifolium</name>
    <dbReference type="NCBI Taxonomy" id="118510"/>
    <lineage>
        <taxon>Eukaryota</taxon>
        <taxon>Viridiplantae</taxon>
        <taxon>Streptophyta</taxon>
        <taxon>Embryophyta</taxon>
        <taxon>Tracheophyta</taxon>
        <taxon>Spermatophyta</taxon>
        <taxon>Magnoliopsida</taxon>
        <taxon>eudicotyledons</taxon>
        <taxon>Gunneridae</taxon>
        <taxon>Pentapetalae</taxon>
        <taxon>asterids</taxon>
        <taxon>campanulids</taxon>
        <taxon>Asterales</taxon>
        <taxon>Asteraceae</taxon>
        <taxon>Asteroideae</taxon>
        <taxon>Anthemideae</taxon>
        <taxon>Anthemidinae</taxon>
        <taxon>Tanacetum</taxon>
    </lineage>
</organism>